<proteinExistence type="predicted"/>
<dbReference type="RefSeq" id="XP_062645305.1">
    <property type="nucleotide sequence ID" value="XM_062795686.1"/>
</dbReference>
<organism evidence="1 2">
    <name type="scientific">Parathielavia appendiculata</name>
    <dbReference type="NCBI Taxonomy" id="2587402"/>
    <lineage>
        <taxon>Eukaryota</taxon>
        <taxon>Fungi</taxon>
        <taxon>Dikarya</taxon>
        <taxon>Ascomycota</taxon>
        <taxon>Pezizomycotina</taxon>
        <taxon>Sordariomycetes</taxon>
        <taxon>Sordariomycetidae</taxon>
        <taxon>Sordariales</taxon>
        <taxon>Chaetomiaceae</taxon>
        <taxon>Parathielavia</taxon>
    </lineage>
</organism>
<comment type="caution">
    <text evidence="1">The sequence shown here is derived from an EMBL/GenBank/DDBJ whole genome shotgun (WGS) entry which is preliminary data.</text>
</comment>
<evidence type="ECO:0000313" key="1">
    <source>
        <dbReference type="EMBL" id="KAK4121534.1"/>
    </source>
</evidence>
<dbReference type="GeneID" id="87832454"/>
<reference evidence="1" key="1">
    <citation type="journal article" date="2023" name="Mol. Phylogenet. Evol.">
        <title>Genome-scale phylogeny and comparative genomics of the fungal order Sordariales.</title>
        <authorList>
            <person name="Hensen N."/>
            <person name="Bonometti L."/>
            <person name="Westerberg I."/>
            <person name="Brannstrom I.O."/>
            <person name="Guillou S."/>
            <person name="Cros-Aarteil S."/>
            <person name="Calhoun S."/>
            <person name="Haridas S."/>
            <person name="Kuo A."/>
            <person name="Mondo S."/>
            <person name="Pangilinan J."/>
            <person name="Riley R."/>
            <person name="LaButti K."/>
            <person name="Andreopoulos B."/>
            <person name="Lipzen A."/>
            <person name="Chen C."/>
            <person name="Yan M."/>
            <person name="Daum C."/>
            <person name="Ng V."/>
            <person name="Clum A."/>
            <person name="Steindorff A."/>
            <person name="Ohm R.A."/>
            <person name="Martin F."/>
            <person name="Silar P."/>
            <person name="Natvig D.O."/>
            <person name="Lalanne C."/>
            <person name="Gautier V."/>
            <person name="Ament-Velasquez S.L."/>
            <person name="Kruys A."/>
            <person name="Hutchinson M.I."/>
            <person name="Powell A.J."/>
            <person name="Barry K."/>
            <person name="Miller A.N."/>
            <person name="Grigoriev I.V."/>
            <person name="Debuchy R."/>
            <person name="Gladieux P."/>
            <person name="Hiltunen Thoren M."/>
            <person name="Johannesson H."/>
        </authorList>
    </citation>
    <scope>NUCLEOTIDE SEQUENCE</scope>
    <source>
        <strain evidence="1">CBS 731.68</strain>
    </source>
</reference>
<name>A0AAN6TVR2_9PEZI</name>
<reference evidence="1" key="2">
    <citation type="submission" date="2023-05" db="EMBL/GenBank/DDBJ databases">
        <authorList>
            <consortium name="Lawrence Berkeley National Laboratory"/>
            <person name="Steindorff A."/>
            <person name="Hensen N."/>
            <person name="Bonometti L."/>
            <person name="Westerberg I."/>
            <person name="Brannstrom I.O."/>
            <person name="Guillou S."/>
            <person name="Cros-Aarteil S."/>
            <person name="Calhoun S."/>
            <person name="Haridas S."/>
            <person name="Kuo A."/>
            <person name="Mondo S."/>
            <person name="Pangilinan J."/>
            <person name="Riley R."/>
            <person name="Labutti K."/>
            <person name="Andreopoulos B."/>
            <person name="Lipzen A."/>
            <person name="Chen C."/>
            <person name="Yanf M."/>
            <person name="Daum C."/>
            <person name="Ng V."/>
            <person name="Clum A."/>
            <person name="Ohm R."/>
            <person name="Martin F."/>
            <person name="Silar P."/>
            <person name="Natvig D."/>
            <person name="Lalanne C."/>
            <person name="Gautier V."/>
            <person name="Ament-Velasquez S.L."/>
            <person name="Kruys A."/>
            <person name="Hutchinson M.I."/>
            <person name="Powell A.J."/>
            <person name="Barry K."/>
            <person name="Miller A.N."/>
            <person name="Grigoriev I.V."/>
            <person name="Debuchy R."/>
            <person name="Gladieux P."/>
            <person name="Thoren M.H."/>
            <person name="Johannesson H."/>
        </authorList>
    </citation>
    <scope>NUCLEOTIDE SEQUENCE</scope>
    <source>
        <strain evidence="1">CBS 731.68</strain>
    </source>
</reference>
<gene>
    <name evidence="1" type="ORF">N657DRAFT_673341</name>
</gene>
<evidence type="ECO:0000313" key="2">
    <source>
        <dbReference type="Proteomes" id="UP001302602"/>
    </source>
</evidence>
<dbReference type="AlphaFoldDB" id="A0AAN6TVR2"/>
<accession>A0AAN6TVR2</accession>
<dbReference type="EMBL" id="MU853233">
    <property type="protein sequence ID" value="KAK4121534.1"/>
    <property type="molecule type" value="Genomic_DNA"/>
</dbReference>
<sequence>MPLIVCCYKKPPKAFIHNAPGRGGMTTRAVSVLENCAISLRDGAGAFGSQRCPVLRAGRCRKTPAGQVIIGFDLLVRVVRWGRESVGGWVGIRHGRNTEPPIAPTATRVKPRNAFPNFRLARSCRRRTELVARRGWYSRYSRYSPVRFVVHWA</sequence>
<dbReference type="Proteomes" id="UP001302602">
    <property type="component" value="Unassembled WGS sequence"/>
</dbReference>
<protein>
    <submittedName>
        <fullName evidence="1">Uncharacterized protein</fullName>
    </submittedName>
</protein>
<keyword evidence="2" id="KW-1185">Reference proteome</keyword>